<dbReference type="PROSITE" id="PS51891">
    <property type="entry name" value="CENP_V_GFA"/>
    <property type="match status" value="1"/>
</dbReference>
<dbReference type="GO" id="GO:0016846">
    <property type="term" value="F:carbon-sulfur lyase activity"/>
    <property type="evidence" value="ECO:0007669"/>
    <property type="project" value="InterPro"/>
</dbReference>
<dbReference type="STRING" id="1447782.SAMN05444417_1934"/>
<dbReference type="Proteomes" id="UP000184292">
    <property type="component" value="Unassembled WGS sequence"/>
</dbReference>
<gene>
    <name evidence="6" type="ORF">SAMN05444417_1934</name>
</gene>
<protein>
    <submittedName>
        <fullName evidence="6">Uncharacterized conserved protein</fullName>
    </submittedName>
</protein>
<organism evidence="6 7">
    <name type="scientific">Wenxinia saemankumensis</name>
    <dbReference type="NCBI Taxonomy" id="1447782"/>
    <lineage>
        <taxon>Bacteria</taxon>
        <taxon>Pseudomonadati</taxon>
        <taxon>Pseudomonadota</taxon>
        <taxon>Alphaproteobacteria</taxon>
        <taxon>Rhodobacterales</taxon>
        <taxon>Roseobacteraceae</taxon>
        <taxon>Wenxinia</taxon>
    </lineage>
</organism>
<feature type="domain" description="CENP-V/GFA" evidence="5">
    <location>
        <begin position="3"/>
        <end position="113"/>
    </location>
</feature>
<dbReference type="InterPro" id="IPR006913">
    <property type="entry name" value="CENP-V/GFA"/>
</dbReference>
<sequence>MRRTAGCACGQLILTCTGDPIRVSICHCHACKRLSGSAFSWNARWESAQVTITGSYREWRRTGDEGTTITNSFCPDCGTTVFYGLGDAEGQIAVRAGCFADETLPPPSVSVYDPARRVDWLHIDAPGLTRTG</sequence>
<evidence type="ECO:0000259" key="5">
    <source>
        <dbReference type="PROSITE" id="PS51891"/>
    </source>
</evidence>
<dbReference type="GO" id="GO:0046872">
    <property type="term" value="F:metal ion binding"/>
    <property type="evidence" value="ECO:0007669"/>
    <property type="project" value="UniProtKB-KW"/>
</dbReference>
<accession>A0A1M6ECN8</accession>
<reference evidence="6 7" key="1">
    <citation type="submission" date="2016-11" db="EMBL/GenBank/DDBJ databases">
        <authorList>
            <person name="Jaros S."/>
            <person name="Januszkiewicz K."/>
            <person name="Wedrychowicz H."/>
        </authorList>
    </citation>
    <scope>NUCLEOTIDE SEQUENCE [LARGE SCALE GENOMIC DNA]</scope>
    <source>
        <strain evidence="6 7">DSM 100565</strain>
    </source>
</reference>
<keyword evidence="4" id="KW-0456">Lyase</keyword>
<comment type="similarity">
    <text evidence="1">Belongs to the Gfa family.</text>
</comment>
<evidence type="ECO:0000313" key="7">
    <source>
        <dbReference type="Proteomes" id="UP000184292"/>
    </source>
</evidence>
<dbReference type="RefSeq" id="WP_073329195.1">
    <property type="nucleotide sequence ID" value="NZ_FQYO01000003.1"/>
</dbReference>
<keyword evidence="3" id="KW-0862">Zinc</keyword>
<dbReference type="Pfam" id="PF04828">
    <property type="entry name" value="GFA"/>
    <property type="match status" value="1"/>
</dbReference>
<evidence type="ECO:0000256" key="2">
    <source>
        <dbReference type="ARBA" id="ARBA00022723"/>
    </source>
</evidence>
<dbReference type="OrthoDB" id="9807246at2"/>
<evidence type="ECO:0000256" key="3">
    <source>
        <dbReference type="ARBA" id="ARBA00022833"/>
    </source>
</evidence>
<dbReference type="InterPro" id="IPR011057">
    <property type="entry name" value="Mss4-like_sf"/>
</dbReference>
<name>A0A1M6ECN8_9RHOB</name>
<evidence type="ECO:0000256" key="1">
    <source>
        <dbReference type="ARBA" id="ARBA00005495"/>
    </source>
</evidence>
<dbReference type="PANTHER" id="PTHR33337">
    <property type="entry name" value="GFA DOMAIN-CONTAINING PROTEIN"/>
    <property type="match status" value="1"/>
</dbReference>
<dbReference type="AlphaFoldDB" id="A0A1M6ECN8"/>
<keyword evidence="7" id="KW-1185">Reference proteome</keyword>
<proteinExistence type="inferred from homology"/>
<dbReference type="EMBL" id="FQYO01000003">
    <property type="protein sequence ID" value="SHI83193.1"/>
    <property type="molecule type" value="Genomic_DNA"/>
</dbReference>
<dbReference type="PANTHER" id="PTHR33337:SF40">
    <property type="entry name" value="CENP-V_GFA DOMAIN-CONTAINING PROTEIN-RELATED"/>
    <property type="match status" value="1"/>
</dbReference>
<evidence type="ECO:0000256" key="4">
    <source>
        <dbReference type="ARBA" id="ARBA00023239"/>
    </source>
</evidence>
<dbReference type="Gene3D" id="3.90.1590.10">
    <property type="entry name" value="glutathione-dependent formaldehyde- activating enzyme (gfa)"/>
    <property type="match status" value="1"/>
</dbReference>
<evidence type="ECO:0000313" key="6">
    <source>
        <dbReference type="EMBL" id="SHI83193.1"/>
    </source>
</evidence>
<keyword evidence="2" id="KW-0479">Metal-binding</keyword>
<dbReference type="SUPFAM" id="SSF51316">
    <property type="entry name" value="Mss4-like"/>
    <property type="match status" value="1"/>
</dbReference>